<feature type="region of interest" description="Disordered" evidence="1">
    <location>
        <begin position="1"/>
        <end position="21"/>
    </location>
</feature>
<organism evidence="2">
    <name type="scientific">Rhizophora mucronata</name>
    <name type="common">Asiatic mangrove</name>
    <dbReference type="NCBI Taxonomy" id="61149"/>
    <lineage>
        <taxon>Eukaryota</taxon>
        <taxon>Viridiplantae</taxon>
        <taxon>Streptophyta</taxon>
        <taxon>Embryophyta</taxon>
        <taxon>Tracheophyta</taxon>
        <taxon>Spermatophyta</taxon>
        <taxon>Magnoliopsida</taxon>
        <taxon>eudicotyledons</taxon>
        <taxon>Gunneridae</taxon>
        <taxon>Pentapetalae</taxon>
        <taxon>rosids</taxon>
        <taxon>fabids</taxon>
        <taxon>Malpighiales</taxon>
        <taxon>Rhizophoraceae</taxon>
        <taxon>Rhizophora</taxon>
    </lineage>
</organism>
<name>A0A2P2QQP6_RHIMU</name>
<evidence type="ECO:0000256" key="1">
    <source>
        <dbReference type="SAM" id="MobiDB-lite"/>
    </source>
</evidence>
<protein>
    <submittedName>
        <fullName evidence="2">Uncharacterized protein</fullName>
    </submittedName>
</protein>
<proteinExistence type="predicted"/>
<accession>A0A2P2QQP6</accession>
<dbReference type="EMBL" id="GGEC01088727">
    <property type="protein sequence ID" value="MBX69211.1"/>
    <property type="molecule type" value="Transcribed_RNA"/>
</dbReference>
<reference evidence="2" key="1">
    <citation type="submission" date="2018-02" db="EMBL/GenBank/DDBJ databases">
        <title>Rhizophora mucronata_Transcriptome.</title>
        <authorList>
            <person name="Meera S.P."/>
            <person name="Sreeshan A."/>
            <person name="Augustine A."/>
        </authorList>
    </citation>
    <scope>NUCLEOTIDE SEQUENCE</scope>
    <source>
        <tissue evidence="2">Leaf</tissue>
    </source>
</reference>
<dbReference type="AlphaFoldDB" id="A0A2P2QQP6"/>
<sequence length="21" mass="2433">MSIAKNPKPPNQNQQEKHKTN</sequence>
<evidence type="ECO:0000313" key="2">
    <source>
        <dbReference type="EMBL" id="MBX69211.1"/>
    </source>
</evidence>